<proteinExistence type="inferred from homology"/>
<dbReference type="GO" id="GO:0008422">
    <property type="term" value="F:beta-glucosidase activity"/>
    <property type="evidence" value="ECO:0007669"/>
    <property type="project" value="TreeGrafter"/>
</dbReference>
<keyword evidence="7" id="KW-1185">Reference proteome</keyword>
<protein>
    <recommendedName>
        <fullName evidence="5">Glycoside hydrolase family 5 domain-containing protein</fullName>
    </recommendedName>
</protein>
<organism evidence="6 7">
    <name type="scientific">Hyphomonas chukchiensis</name>
    <dbReference type="NCBI Taxonomy" id="1280947"/>
    <lineage>
        <taxon>Bacteria</taxon>
        <taxon>Pseudomonadati</taxon>
        <taxon>Pseudomonadota</taxon>
        <taxon>Alphaproteobacteria</taxon>
        <taxon>Hyphomonadales</taxon>
        <taxon>Hyphomonadaceae</taxon>
        <taxon>Hyphomonas</taxon>
    </lineage>
</organism>
<dbReference type="Gene3D" id="3.20.20.80">
    <property type="entry name" value="Glycosidases"/>
    <property type="match status" value="1"/>
</dbReference>
<evidence type="ECO:0000256" key="4">
    <source>
        <dbReference type="RuleBase" id="RU361153"/>
    </source>
</evidence>
<reference evidence="6 7" key="1">
    <citation type="journal article" date="2014" name="Antonie Van Leeuwenhoek">
        <title>Hyphomonas beringensis sp. nov. and Hyphomonas chukchiensis sp. nov., isolated from surface seawater of the Bering Sea and Chukchi Sea.</title>
        <authorList>
            <person name="Li C."/>
            <person name="Lai Q."/>
            <person name="Li G."/>
            <person name="Dong C."/>
            <person name="Wang J."/>
            <person name="Liao Y."/>
            <person name="Shao Z."/>
        </authorList>
    </citation>
    <scope>NUCLEOTIDE SEQUENCE [LARGE SCALE GENOMIC DNA]</scope>
    <source>
        <strain evidence="6 7">BH-BN04-4</strain>
    </source>
</reference>
<dbReference type="GO" id="GO:0009251">
    <property type="term" value="P:glucan catabolic process"/>
    <property type="evidence" value="ECO:0007669"/>
    <property type="project" value="TreeGrafter"/>
</dbReference>
<evidence type="ECO:0000259" key="5">
    <source>
        <dbReference type="Pfam" id="PF00150"/>
    </source>
</evidence>
<evidence type="ECO:0000256" key="2">
    <source>
        <dbReference type="ARBA" id="ARBA00022801"/>
    </source>
</evidence>
<evidence type="ECO:0000256" key="1">
    <source>
        <dbReference type="ARBA" id="ARBA00022729"/>
    </source>
</evidence>
<dbReference type="RefSeq" id="WP_051615045.1">
    <property type="nucleotide sequence ID" value="NZ_AWFG01000018.1"/>
</dbReference>
<dbReference type="PANTHER" id="PTHR31297">
    <property type="entry name" value="GLUCAN ENDO-1,6-BETA-GLUCOSIDASE B"/>
    <property type="match status" value="1"/>
</dbReference>
<feature type="domain" description="Glycoside hydrolase family 5" evidence="5">
    <location>
        <begin position="76"/>
        <end position="331"/>
    </location>
</feature>
<sequence length="357" mass="41307">MWWPLLIDRLSASCQMHFMGNLQHRIKRYAVALAWVMAASTTLTACSETSSLRQPSPVQRCINMSGALEAPNEGEWGYTIRLEDIDRIKAAGFDTIRLPVNWSGHAGTWGRYRIEDHLLERTDEIIDYALSKDLKVILDVHHYYDLNMDPARHERRLESIWKQLSAHYETYPDTLIFEVLNEPHTNMTAKRTDDLNRRIVRQIRQSQPHRWIILATPDWGSLTGLLQSAPPADSRIILSWHYYDPFSFTHQGAEFFKPTPPVGAHWGTKADMDQVKADFARAAAFRDLHSHPLLLGEFGVYDAAPMEDRARWTRTMRELAESNEFGWCHWGFASNFRSYDPDKEAWIEPVRAALLDD</sequence>
<dbReference type="GO" id="GO:0005576">
    <property type="term" value="C:extracellular region"/>
    <property type="evidence" value="ECO:0007669"/>
    <property type="project" value="TreeGrafter"/>
</dbReference>
<dbReference type="PATRIC" id="fig|1280947.3.peg.1434"/>
<dbReference type="OrthoDB" id="9800955at2"/>
<gene>
    <name evidence="6" type="ORF">HY30_15605</name>
</gene>
<dbReference type="PANTHER" id="PTHR31297:SF17">
    <property type="entry name" value="ENDOGLUCANASE"/>
    <property type="match status" value="1"/>
</dbReference>
<comment type="caution">
    <text evidence="6">The sequence shown here is derived from an EMBL/GenBank/DDBJ whole genome shotgun (WGS) entry which is preliminary data.</text>
</comment>
<dbReference type="AlphaFoldDB" id="A0A062UKS5"/>
<comment type="similarity">
    <text evidence="4">Belongs to the glycosyl hydrolase 5 (cellulase A) family.</text>
</comment>
<name>A0A062UKS5_9PROT</name>
<keyword evidence="1" id="KW-0732">Signal</keyword>
<dbReference type="InterPro" id="IPR001547">
    <property type="entry name" value="Glyco_hydro_5"/>
</dbReference>
<dbReference type="SUPFAM" id="SSF51445">
    <property type="entry name" value="(Trans)glycosidases"/>
    <property type="match status" value="1"/>
</dbReference>
<keyword evidence="3 4" id="KW-0326">Glycosidase</keyword>
<dbReference type="InterPro" id="IPR017853">
    <property type="entry name" value="GH"/>
</dbReference>
<dbReference type="eggNOG" id="COG2730">
    <property type="taxonomic scope" value="Bacteria"/>
</dbReference>
<evidence type="ECO:0000313" key="6">
    <source>
        <dbReference type="EMBL" id="KCZ59040.1"/>
    </source>
</evidence>
<dbReference type="EMBL" id="AWFG01000018">
    <property type="protein sequence ID" value="KCZ59040.1"/>
    <property type="molecule type" value="Genomic_DNA"/>
</dbReference>
<dbReference type="PROSITE" id="PS00659">
    <property type="entry name" value="GLYCOSYL_HYDROL_F5"/>
    <property type="match status" value="1"/>
</dbReference>
<accession>A0A062UKS5</accession>
<dbReference type="Pfam" id="PF00150">
    <property type="entry name" value="Cellulase"/>
    <property type="match status" value="1"/>
</dbReference>
<evidence type="ECO:0000313" key="7">
    <source>
        <dbReference type="Proteomes" id="UP000027190"/>
    </source>
</evidence>
<dbReference type="InterPro" id="IPR018087">
    <property type="entry name" value="Glyco_hydro_5_CS"/>
</dbReference>
<dbReference type="STRING" id="1280947.HY30_15605"/>
<keyword evidence="2 4" id="KW-0378">Hydrolase</keyword>
<dbReference type="Proteomes" id="UP000027190">
    <property type="component" value="Unassembled WGS sequence"/>
</dbReference>
<evidence type="ECO:0000256" key="3">
    <source>
        <dbReference type="ARBA" id="ARBA00023295"/>
    </source>
</evidence>
<dbReference type="GO" id="GO:0009986">
    <property type="term" value="C:cell surface"/>
    <property type="evidence" value="ECO:0007669"/>
    <property type="project" value="TreeGrafter"/>
</dbReference>
<dbReference type="InterPro" id="IPR050386">
    <property type="entry name" value="Glycosyl_hydrolase_5"/>
</dbReference>